<evidence type="ECO:0000313" key="2">
    <source>
        <dbReference type="Proteomes" id="UP001172159"/>
    </source>
</evidence>
<name>A0AA40ERY7_9PEZI</name>
<evidence type="ECO:0000313" key="1">
    <source>
        <dbReference type="EMBL" id="KAK0744423.1"/>
    </source>
</evidence>
<dbReference type="EMBL" id="JAUKTV010000002">
    <property type="protein sequence ID" value="KAK0744423.1"/>
    <property type="molecule type" value="Genomic_DNA"/>
</dbReference>
<proteinExistence type="predicted"/>
<keyword evidence="2" id="KW-1185">Reference proteome</keyword>
<dbReference type="AlphaFoldDB" id="A0AA40ERY7"/>
<gene>
    <name evidence="1" type="ORF">B0T21DRAFT_344635</name>
</gene>
<organism evidence="1 2">
    <name type="scientific">Apiosordaria backusii</name>
    <dbReference type="NCBI Taxonomy" id="314023"/>
    <lineage>
        <taxon>Eukaryota</taxon>
        <taxon>Fungi</taxon>
        <taxon>Dikarya</taxon>
        <taxon>Ascomycota</taxon>
        <taxon>Pezizomycotina</taxon>
        <taxon>Sordariomycetes</taxon>
        <taxon>Sordariomycetidae</taxon>
        <taxon>Sordariales</taxon>
        <taxon>Lasiosphaeriaceae</taxon>
        <taxon>Apiosordaria</taxon>
    </lineage>
</organism>
<comment type="caution">
    <text evidence="1">The sequence shown here is derived from an EMBL/GenBank/DDBJ whole genome shotgun (WGS) entry which is preliminary data.</text>
</comment>
<protein>
    <submittedName>
        <fullName evidence="1">Uncharacterized protein</fullName>
    </submittedName>
</protein>
<reference evidence="1" key="1">
    <citation type="submission" date="2023-06" db="EMBL/GenBank/DDBJ databases">
        <title>Genome-scale phylogeny and comparative genomics of the fungal order Sordariales.</title>
        <authorList>
            <consortium name="Lawrence Berkeley National Laboratory"/>
            <person name="Hensen N."/>
            <person name="Bonometti L."/>
            <person name="Westerberg I."/>
            <person name="Brannstrom I.O."/>
            <person name="Guillou S."/>
            <person name="Cros-Aarteil S."/>
            <person name="Calhoun S."/>
            <person name="Haridas S."/>
            <person name="Kuo A."/>
            <person name="Mondo S."/>
            <person name="Pangilinan J."/>
            <person name="Riley R."/>
            <person name="Labutti K."/>
            <person name="Andreopoulos B."/>
            <person name="Lipzen A."/>
            <person name="Chen C."/>
            <person name="Yanf M."/>
            <person name="Daum C."/>
            <person name="Ng V."/>
            <person name="Clum A."/>
            <person name="Steindorff A."/>
            <person name="Ohm R."/>
            <person name="Martin F."/>
            <person name="Silar P."/>
            <person name="Natvig D."/>
            <person name="Lalanne C."/>
            <person name="Gautier V."/>
            <person name="Ament-Velasquez S.L."/>
            <person name="Kruys A."/>
            <person name="Hutchinson M.I."/>
            <person name="Powell A.J."/>
            <person name="Barry K."/>
            <person name="Miller A.N."/>
            <person name="Grigoriev I.V."/>
            <person name="Debuchy R."/>
            <person name="Gladieux P."/>
            <person name="Thoren M.H."/>
            <person name="Johannesson H."/>
        </authorList>
    </citation>
    <scope>NUCLEOTIDE SEQUENCE</scope>
    <source>
        <strain evidence="1">CBS 540.89</strain>
    </source>
</reference>
<sequence length="203" mass="23089">MLYKCLVVGLRHQMLKRLKYFNCIEYKVPVRPKFIAKYKGKESLPVSYPVLTEHPTLLQGYSKACILLTTAYRLYRSKAIESLPICLLGYARHRISVGTVEQKYIGQLTNSILKKVKVPVRPKFTAKYKGKESLSVSYPALAEHPISLLLRPTTIGTAYRLYRSEAIEGLPICLLGYARYQLRVLGIDRNNVRKLATLAPRAS</sequence>
<dbReference type="Proteomes" id="UP001172159">
    <property type="component" value="Unassembled WGS sequence"/>
</dbReference>
<accession>A0AA40ERY7</accession>